<protein>
    <submittedName>
        <fullName evidence="1">Uncharacterized protein</fullName>
    </submittedName>
</protein>
<name>A0ACB9NZX1_9MYRT</name>
<organism evidence="1 2">
    <name type="scientific">Melastoma candidum</name>
    <dbReference type="NCBI Taxonomy" id="119954"/>
    <lineage>
        <taxon>Eukaryota</taxon>
        <taxon>Viridiplantae</taxon>
        <taxon>Streptophyta</taxon>
        <taxon>Embryophyta</taxon>
        <taxon>Tracheophyta</taxon>
        <taxon>Spermatophyta</taxon>
        <taxon>Magnoliopsida</taxon>
        <taxon>eudicotyledons</taxon>
        <taxon>Gunneridae</taxon>
        <taxon>Pentapetalae</taxon>
        <taxon>rosids</taxon>
        <taxon>malvids</taxon>
        <taxon>Myrtales</taxon>
        <taxon>Melastomataceae</taxon>
        <taxon>Melastomatoideae</taxon>
        <taxon>Melastomateae</taxon>
        <taxon>Melastoma</taxon>
    </lineage>
</organism>
<reference evidence="2" key="1">
    <citation type="journal article" date="2023" name="Front. Plant Sci.">
        <title>Chromosomal-level genome assembly of Melastoma candidum provides insights into trichome evolution.</title>
        <authorList>
            <person name="Zhong Y."/>
            <person name="Wu W."/>
            <person name="Sun C."/>
            <person name="Zou P."/>
            <person name="Liu Y."/>
            <person name="Dai S."/>
            <person name="Zhou R."/>
        </authorList>
    </citation>
    <scope>NUCLEOTIDE SEQUENCE [LARGE SCALE GENOMIC DNA]</scope>
</reference>
<evidence type="ECO:0000313" key="1">
    <source>
        <dbReference type="EMBL" id="KAI4341207.1"/>
    </source>
</evidence>
<proteinExistence type="predicted"/>
<comment type="caution">
    <text evidence="1">The sequence shown here is derived from an EMBL/GenBank/DDBJ whole genome shotgun (WGS) entry which is preliminary data.</text>
</comment>
<dbReference type="EMBL" id="CM042886">
    <property type="protein sequence ID" value="KAI4341207.1"/>
    <property type="molecule type" value="Genomic_DNA"/>
</dbReference>
<keyword evidence="2" id="KW-1185">Reference proteome</keyword>
<evidence type="ECO:0000313" key="2">
    <source>
        <dbReference type="Proteomes" id="UP001057402"/>
    </source>
</evidence>
<accession>A0ACB9NZX1</accession>
<dbReference type="Proteomes" id="UP001057402">
    <property type="component" value="Chromosome 7"/>
</dbReference>
<sequence length="696" mass="78482">MGVVSAASVLNHLLAKKIIPSKLPTDPRSLTSAILSLLRKDDLKRAVSLLFQSTVPVPFSLYSRLFRVCSDRQAILEARKVECHLITFNPTPPTFLLNRAIEAFGKCGCLADAQELFEEMPRRDGGSWNALITAHAQWDRVDKVFRLFLRMGRSGFAATEVSYAGVLRCCGMVREACLARQVHGVVLKCGFGENVILQSSLVDIYGKCGLIEDSRRVFDEMDRPNEVSWNVIVRRYLEAGNAREAIFVFFEMIRKGKCPLNFTVSNVLIACSRVLAAKEGMQIHSYAAKVCLDSDEVVCSSLICLYLKCDELEDAQMVFDQPSAKSVVSWTSMVSGYALTGRIEKARELFDEMPERNIISWNAMLAGYIGCKKWDDVLNFLHRMLSVIEHVDHVTLSLVAKIAAGLGDIVMGKQLHGFVYRLGYSSNLFVANSLLDMYGKCRNFKISRVLFEQMNQSRDSVSWNSFLASYARHGMSEHAMAIFGEMHWETMLSEFTCGTLLAACANTSSLSYGKQIHAFMLRNEYDIDVVVRGAFVDMYSKCRCIDYGLKVFKEAALRDIVLWNSIILGCCYNGKAREALKLYKLMVKDGAKPDKVTMQGLLLACVLEGRVDLGRSLFKSMSKVYSVIPRVEHYELMVRLYSCHGRIDELETFIKTMPFDPTAEMLKMILKACRKRGLLRMEKWASNLLTGLRMKL</sequence>
<gene>
    <name evidence="1" type="ORF">MLD38_025958</name>
</gene>